<dbReference type="Pfam" id="PF00535">
    <property type="entry name" value="Glycos_transf_2"/>
    <property type="match status" value="1"/>
</dbReference>
<feature type="domain" description="Glycosyltransferase 2-like" evidence="2">
    <location>
        <begin position="604"/>
        <end position="772"/>
    </location>
</feature>
<gene>
    <name evidence="3" type="ORF">UFOPK1698_00314</name>
</gene>
<dbReference type="EMBL" id="CAEZTP010000016">
    <property type="protein sequence ID" value="CAB4567440.1"/>
    <property type="molecule type" value="Genomic_DNA"/>
</dbReference>
<accession>A0A6J6DT38</accession>
<protein>
    <submittedName>
        <fullName evidence="3">Unannotated protein</fullName>
    </submittedName>
</protein>
<dbReference type="SUPFAM" id="SSF53448">
    <property type="entry name" value="Nucleotide-diphospho-sugar transferases"/>
    <property type="match status" value="1"/>
</dbReference>
<evidence type="ECO:0000313" key="3">
    <source>
        <dbReference type="EMBL" id="CAB4567440.1"/>
    </source>
</evidence>
<name>A0A6J6DT38_9ZZZZ</name>
<dbReference type="AlphaFoldDB" id="A0A6J6DT38"/>
<feature type="domain" description="Glycosyl transferase family 1" evidence="1">
    <location>
        <begin position="227"/>
        <end position="337"/>
    </location>
</feature>
<dbReference type="InterPro" id="IPR001296">
    <property type="entry name" value="Glyco_trans_1"/>
</dbReference>
<evidence type="ECO:0000259" key="1">
    <source>
        <dbReference type="Pfam" id="PF00534"/>
    </source>
</evidence>
<dbReference type="Gene3D" id="3.40.50.2000">
    <property type="entry name" value="Glycogen Phosphorylase B"/>
    <property type="match status" value="1"/>
</dbReference>
<dbReference type="Gene3D" id="3.90.550.10">
    <property type="entry name" value="Spore Coat Polysaccharide Biosynthesis Protein SpsA, Chain A"/>
    <property type="match status" value="1"/>
</dbReference>
<evidence type="ECO:0000259" key="2">
    <source>
        <dbReference type="Pfam" id="PF00535"/>
    </source>
</evidence>
<reference evidence="3" key="1">
    <citation type="submission" date="2020-05" db="EMBL/GenBank/DDBJ databases">
        <authorList>
            <person name="Chiriac C."/>
            <person name="Salcher M."/>
            <person name="Ghai R."/>
            <person name="Kavagutti S V."/>
        </authorList>
    </citation>
    <scope>NUCLEOTIDE SEQUENCE</scope>
</reference>
<dbReference type="InterPro" id="IPR001173">
    <property type="entry name" value="Glyco_trans_2-like"/>
</dbReference>
<dbReference type="SUPFAM" id="SSF53756">
    <property type="entry name" value="UDP-Glycosyltransferase/glycogen phosphorylase"/>
    <property type="match status" value="1"/>
</dbReference>
<sequence>MMLGVENTSIRKVLILTKDIYSRLGGGEQVYRTLIEDNPKIEFYFFTTKTVNSKNLPHNAHPVQLKSRPTLNQKRIKQRYDSRKSAKNRKSFTNEEIEAAERAEQFARSAAGETFDLIDIPEYEIVGDFLRESLTRNKVDFKVLTLFIHGSLSKTLEHEEGFSKDQIMRISELEKRQREHVDFYFTLDNWYPKQLELNLSKCLQINPWLFIKNPRYVDAISTDNHSTSFVYFGRWERRKGVDKIPNFIKLISQENIKMKIAGDTGDFSDYAEQVVKSATYRNISVENLATTNLETLCTYVGQKDVLIVPSRFDSFNLVALEGIANGMNVAISQECGAYHHLSTLYPDISFIEITSRDIVRSAQNLSEHLEAANLNESKIKNNLKVIDEIIKGLKRNQYETSINSIIGSRIRSKNYSVHGLIFTKTNITRNFLHYLRKLLTFEFLQNFLSLLKINIIKFFYWLRTFKLINLISLFLQINFLTKILLRKATGGKQTIILRPLHFLHLSSRPDFPMVRKVTYGIRSLRFSGYNTELINAANLIADLDSLGLEEESRALSCVLKDQTGIAVFNYLENRRTQLLNIPIFPYEAIQTLHSKKFLEKPKISVIVSDFNAASKLPLFLERLSLCPELRDGSAEILLIDANSNSPDAEISVKLANELGISLRAVRVSKRVTIQDAWNYGITQARGDYISFLGVDETIYPTALTALSEALNSNPEIDWVMSNSIVTEVDAKGEFRKDLMIYDRRDANVSSPFLETCYVSYVGGMYRKNIHEKFGYYDSTFKGAGDTEFKSRVLPSLKVTYINAVLGEFLNYPEERTTASERIELEDIRAWYIFRTPGGLIYQASLADRSFMSRLGENSLGYRKSYCEHKSTDIEIASTVYHLAKNGDYSLSDDLLKKLKNADQQLQTLRNLLGFGMYKKKRISIRSFLDLAKWFDIEARKSAVKGAGRIRLDNMFEQHIWYW</sequence>
<dbReference type="Pfam" id="PF00534">
    <property type="entry name" value="Glycos_transf_1"/>
    <property type="match status" value="1"/>
</dbReference>
<dbReference type="PANTHER" id="PTHR22916:SF3">
    <property type="entry name" value="UDP-GLCNAC:BETAGAL BETA-1,3-N-ACETYLGLUCOSAMINYLTRANSFERASE-LIKE PROTEIN 1"/>
    <property type="match status" value="1"/>
</dbReference>
<dbReference type="GO" id="GO:0016758">
    <property type="term" value="F:hexosyltransferase activity"/>
    <property type="evidence" value="ECO:0007669"/>
    <property type="project" value="UniProtKB-ARBA"/>
</dbReference>
<proteinExistence type="predicted"/>
<organism evidence="3">
    <name type="scientific">freshwater metagenome</name>
    <dbReference type="NCBI Taxonomy" id="449393"/>
    <lineage>
        <taxon>unclassified sequences</taxon>
        <taxon>metagenomes</taxon>
        <taxon>ecological metagenomes</taxon>
    </lineage>
</organism>
<dbReference type="InterPro" id="IPR029044">
    <property type="entry name" value="Nucleotide-diphossugar_trans"/>
</dbReference>
<dbReference type="PANTHER" id="PTHR22916">
    <property type="entry name" value="GLYCOSYLTRANSFERASE"/>
    <property type="match status" value="1"/>
</dbReference>